<dbReference type="RefSeq" id="WP_073338283.1">
    <property type="nucleotide sequence ID" value="NZ_FQXM01000009.1"/>
</dbReference>
<comment type="similarity">
    <text evidence="2">Belongs to the DsbD family.</text>
</comment>
<dbReference type="EMBL" id="FQXM01000009">
    <property type="protein sequence ID" value="SHH67897.1"/>
    <property type="molecule type" value="Genomic_DNA"/>
</dbReference>
<dbReference type="InterPro" id="IPR003834">
    <property type="entry name" value="Cyt_c_assmbl_TM_dom"/>
</dbReference>
<dbReference type="OrthoDB" id="9809733at2"/>
<dbReference type="Proteomes" id="UP000184447">
    <property type="component" value="Unassembled WGS sequence"/>
</dbReference>
<dbReference type="STRING" id="1121316.SAMN02745207_01988"/>
<evidence type="ECO:0000256" key="2">
    <source>
        <dbReference type="ARBA" id="ARBA00006143"/>
    </source>
</evidence>
<reference evidence="8 9" key="1">
    <citation type="submission" date="2016-11" db="EMBL/GenBank/DDBJ databases">
        <authorList>
            <person name="Jaros S."/>
            <person name="Januszkiewicz K."/>
            <person name="Wedrychowicz H."/>
        </authorList>
    </citation>
    <scope>NUCLEOTIDE SEQUENCE [LARGE SCALE GENOMIC DNA]</scope>
    <source>
        <strain evidence="8 9">DSM 8605</strain>
    </source>
</reference>
<keyword evidence="3 6" id="KW-0812">Transmembrane</keyword>
<proteinExistence type="inferred from homology"/>
<evidence type="ECO:0000256" key="6">
    <source>
        <dbReference type="SAM" id="Phobius"/>
    </source>
</evidence>
<feature type="transmembrane region" description="Helical" evidence="6">
    <location>
        <begin position="55"/>
        <end position="80"/>
    </location>
</feature>
<feature type="transmembrane region" description="Helical" evidence="6">
    <location>
        <begin position="126"/>
        <end position="153"/>
    </location>
</feature>
<feature type="domain" description="Cytochrome C biogenesis protein transmembrane" evidence="7">
    <location>
        <begin position="9"/>
        <end position="213"/>
    </location>
</feature>
<keyword evidence="9" id="KW-1185">Reference proteome</keyword>
<dbReference type="PANTHER" id="PTHR31272:SF4">
    <property type="entry name" value="CYTOCHROME C-TYPE BIOGENESIS PROTEIN HI_1454-RELATED"/>
    <property type="match status" value="1"/>
</dbReference>
<keyword evidence="4 6" id="KW-1133">Transmembrane helix</keyword>
<evidence type="ECO:0000256" key="1">
    <source>
        <dbReference type="ARBA" id="ARBA00004141"/>
    </source>
</evidence>
<evidence type="ECO:0000256" key="5">
    <source>
        <dbReference type="ARBA" id="ARBA00023136"/>
    </source>
</evidence>
<feature type="transmembrane region" description="Helical" evidence="6">
    <location>
        <begin position="86"/>
        <end position="106"/>
    </location>
</feature>
<feature type="transmembrane region" description="Helical" evidence="6">
    <location>
        <begin position="165"/>
        <end position="187"/>
    </location>
</feature>
<dbReference type="PANTHER" id="PTHR31272">
    <property type="entry name" value="CYTOCHROME C-TYPE BIOGENESIS PROTEIN HI_1454-RELATED"/>
    <property type="match status" value="1"/>
</dbReference>
<name>A0A1M5UXX4_9CLOT</name>
<evidence type="ECO:0000259" key="7">
    <source>
        <dbReference type="Pfam" id="PF02683"/>
    </source>
</evidence>
<accession>A0A1M5UXX4</accession>
<protein>
    <submittedName>
        <fullName evidence="8">Cytochrome c-type biogenesis protein</fullName>
    </submittedName>
</protein>
<evidence type="ECO:0000313" key="9">
    <source>
        <dbReference type="Proteomes" id="UP000184447"/>
    </source>
</evidence>
<evidence type="ECO:0000313" key="8">
    <source>
        <dbReference type="EMBL" id="SHH67897.1"/>
    </source>
</evidence>
<evidence type="ECO:0000256" key="3">
    <source>
        <dbReference type="ARBA" id="ARBA00022692"/>
    </source>
</evidence>
<comment type="subcellular location">
    <subcellularLocation>
        <location evidence="1">Membrane</location>
        <topology evidence="1">Multi-pass membrane protein</topology>
    </subcellularLocation>
</comment>
<keyword evidence="5 6" id="KW-0472">Membrane</keyword>
<dbReference type="InterPro" id="IPR051790">
    <property type="entry name" value="Cytochrome_c-biogenesis_DsbD"/>
</dbReference>
<evidence type="ECO:0000256" key="4">
    <source>
        <dbReference type="ARBA" id="ARBA00022989"/>
    </source>
</evidence>
<feature type="transmembrane region" description="Helical" evidence="6">
    <location>
        <begin position="6"/>
        <end position="34"/>
    </location>
</feature>
<dbReference type="GO" id="GO:0016020">
    <property type="term" value="C:membrane"/>
    <property type="evidence" value="ECO:0007669"/>
    <property type="project" value="UniProtKB-SubCell"/>
</dbReference>
<dbReference type="GO" id="GO:0017004">
    <property type="term" value="P:cytochrome complex assembly"/>
    <property type="evidence" value="ECO:0007669"/>
    <property type="project" value="InterPro"/>
</dbReference>
<feature type="transmembrane region" description="Helical" evidence="6">
    <location>
        <begin position="199"/>
        <end position="220"/>
    </location>
</feature>
<organism evidence="8 9">
    <name type="scientific">Clostridium grantii DSM 8605</name>
    <dbReference type="NCBI Taxonomy" id="1121316"/>
    <lineage>
        <taxon>Bacteria</taxon>
        <taxon>Bacillati</taxon>
        <taxon>Bacillota</taxon>
        <taxon>Clostridia</taxon>
        <taxon>Eubacteriales</taxon>
        <taxon>Clostridiaceae</taxon>
        <taxon>Clostridium</taxon>
    </lineage>
</organism>
<sequence length="231" mass="25834">MFATNVSFWVAFGAGILSFFSPCILPLIPVYFMYITESTIESQLLNQKKIVLTRTIGFVIGFTIIFILMGATATFIGKIFVQNKSIFSKISGLLIIIFGLNMMGIIKFNFLQIEKKVSEPRVATSWFSSILVGMAFAAGWTPCFGPILASILIFAGSSETMLKGILLLLIYSIGMAIPFIVTALFINYFRKFIKKSRKFLIFIPKISGAIMVIFGFLVFFNKIINLSRLFV</sequence>
<dbReference type="Pfam" id="PF02683">
    <property type="entry name" value="DsbD_TM"/>
    <property type="match status" value="1"/>
</dbReference>
<dbReference type="AlphaFoldDB" id="A0A1M5UXX4"/>
<gene>
    <name evidence="8" type="ORF">SAMN02745207_01988</name>
</gene>